<organism evidence="2 3">
    <name type="scientific">Enterococcus caccae ATCC BAA-1240</name>
    <dbReference type="NCBI Taxonomy" id="1158612"/>
    <lineage>
        <taxon>Bacteria</taxon>
        <taxon>Bacillati</taxon>
        <taxon>Bacillota</taxon>
        <taxon>Bacilli</taxon>
        <taxon>Lactobacillales</taxon>
        <taxon>Enterococcaceae</taxon>
        <taxon>Enterococcus</taxon>
    </lineage>
</organism>
<keyword evidence="1" id="KW-0472">Membrane</keyword>
<dbReference type="Proteomes" id="UP000013840">
    <property type="component" value="Unassembled WGS sequence"/>
</dbReference>
<evidence type="ECO:0000313" key="2">
    <source>
        <dbReference type="EMBL" id="EOL46439.1"/>
    </source>
</evidence>
<protein>
    <submittedName>
        <fullName evidence="2">Uncharacterized protein</fullName>
    </submittedName>
</protein>
<evidence type="ECO:0000313" key="3">
    <source>
        <dbReference type="Proteomes" id="UP000013840"/>
    </source>
</evidence>
<evidence type="ECO:0000256" key="1">
    <source>
        <dbReference type="SAM" id="Phobius"/>
    </source>
</evidence>
<comment type="caution">
    <text evidence="2">The sequence shown here is derived from an EMBL/GenBank/DDBJ whole genome shotgun (WGS) entry which is preliminary data.</text>
</comment>
<sequence>MTMNKQKRFIGALFVFVIYVGANYFLIHGNIENNYLVSLLMVLVNSIFIIMLRILLNGLFEVSKSLIVISIIVLLILLGVPLLFVVLN</sequence>
<feature type="transmembrane region" description="Helical" evidence="1">
    <location>
        <begin position="9"/>
        <end position="29"/>
    </location>
</feature>
<feature type="transmembrane region" description="Helical" evidence="1">
    <location>
        <begin position="66"/>
        <end position="87"/>
    </location>
</feature>
<feature type="transmembrane region" description="Helical" evidence="1">
    <location>
        <begin position="35"/>
        <end position="54"/>
    </location>
</feature>
<dbReference type="AlphaFoldDB" id="R3TXX8"/>
<keyword evidence="3" id="KW-1185">Reference proteome</keyword>
<name>R3TXX8_9ENTE</name>
<gene>
    <name evidence="2" type="ORF">UC7_01406</name>
</gene>
<dbReference type="STRING" id="317735.RU98_GL002469"/>
<dbReference type="EMBL" id="AJAU01000016">
    <property type="protein sequence ID" value="EOL46439.1"/>
    <property type="molecule type" value="Genomic_DNA"/>
</dbReference>
<accession>R3TXX8</accession>
<proteinExistence type="predicted"/>
<reference evidence="2 3" key="1">
    <citation type="submission" date="2013-02" db="EMBL/GenBank/DDBJ databases">
        <title>The Genome Sequence of Enterococcus caccae BAA-1240.</title>
        <authorList>
            <consortium name="The Broad Institute Genome Sequencing Platform"/>
            <consortium name="The Broad Institute Genome Sequencing Center for Infectious Disease"/>
            <person name="Earl A.M."/>
            <person name="Gilmore M.S."/>
            <person name="Lebreton F."/>
            <person name="Walker B."/>
            <person name="Young S.K."/>
            <person name="Zeng Q."/>
            <person name="Gargeya S."/>
            <person name="Fitzgerald M."/>
            <person name="Haas B."/>
            <person name="Abouelleil A."/>
            <person name="Alvarado L."/>
            <person name="Arachchi H.M."/>
            <person name="Berlin A.M."/>
            <person name="Chapman S.B."/>
            <person name="Dewar J."/>
            <person name="Goldberg J."/>
            <person name="Griggs A."/>
            <person name="Gujja S."/>
            <person name="Hansen M."/>
            <person name="Howarth C."/>
            <person name="Imamovic A."/>
            <person name="Larimer J."/>
            <person name="McCowan C."/>
            <person name="Murphy C."/>
            <person name="Neiman D."/>
            <person name="Pearson M."/>
            <person name="Priest M."/>
            <person name="Roberts A."/>
            <person name="Saif S."/>
            <person name="Shea T."/>
            <person name="Sisk P."/>
            <person name="Sykes S."/>
            <person name="Wortman J."/>
            <person name="Nusbaum C."/>
            <person name="Birren B."/>
        </authorList>
    </citation>
    <scope>NUCLEOTIDE SEQUENCE [LARGE SCALE GENOMIC DNA]</scope>
    <source>
        <strain evidence="2 3">ATCC BAA-1240</strain>
    </source>
</reference>
<keyword evidence="1" id="KW-0812">Transmembrane</keyword>
<keyword evidence="1" id="KW-1133">Transmembrane helix</keyword>